<evidence type="ECO:0000256" key="4">
    <source>
        <dbReference type="ARBA" id="ARBA00022452"/>
    </source>
</evidence>
<dbReference type="RefSeq" id="WP_271427041.1">
    <property type="nucleotide sequence ID" value="NZ_JAQIPB010000002.1"/>
</dbReference>
<keyword evidence="10" id="KW-0998">Cell outer membrane</keyword>
<feature type="domain" description="Porin" evidence="12">
    <location>
        <begin position="28"/>
        <end position="352"/>
    </location>
</feature>
<evidence type="ECO:0000256" key="10">
    <source>
        <dbReference type="ARBA" id="ARBA00023237"/>
    </source>
</evidence>
<dbReference type="PANTHER" id="PTHR34501">
    <property type="entry name" value="PROTEIN YDDL-RELATED"/>
    <property type="match status" value="1"/>
</dbReference>
<comment type="caution">
    <text evidence="13">The sequence shown here is derived from an EMBL/GenBank/DDBJ whole genome shotgun (WGS) entry which is preliminary data.</text>
</comment>
<protein>
    <submittedName>
        <fullName evidence="13">Porin</fullName>
    </submittedName>
</protein>
<evidence type="ECO:0000256" key="2">
    <source>
        <dbReference type="ARBA" id="ARBA00011233"/>
    </source>
</evidence>
<dbReference type="Pfam" id="PF13609">
    <property type="entry name" value="Porin_4"/>
    <property type="match status" value="1"/>
</dbReference>
<keyword evidence="4" id="KW-1134">Transmembrane beta strand</keyword>
<dbReference type="GO" id="GO:0015288">
    <property type="term" value="F:porin activity"/>
    <property type="evidence" value="ECO:0007669"/>
    <property type="project" value="UniProtKB-KW"/>
</dbReference>
<feature type="signal peptide" evidence="11">
    <location>
        <begin position="1"/>
        <end position="39"/>
    </location>
</feature>
<proteinExistence type="predicted"/>
<dbReference type="CDD" id="cd00342">
    <property type="entry name" value="gram_neg_porins"/>
    <property type="match status" value="1"/>
</dbReference>
<evidence type="ECO:0000256" key="8">
    <source>
        <dbReference type="ARBA" id="ARBA00023114"/>
    </source>
</evidence>
<evidence type="ECO:0000313" key="14">
    <source>
        <dbReference type="Proteomes" id="UP001212602"/>
    </source>
</evidence>
<dbReference type="InterPro" id="IPR023614">
    <property type="entry name" value="Porin_dom_sf"/>
</dbReference>
<sequence>MTLAFRCLSLSISRNPLRRCVRPLGVVLAGISLAGLAHAQSGVTISGTVDIGVSKKTGSTMYLGTIGRSNLSFAGTEDLGGGLAATFKLNTRFELDTGEQENSDAQRPYWKAESTVGLKGGFGAVRLGRALTPLWELSWAYDAWYNNDRIASPQWLGFAPDYLSNPQTREYSRLNNGIFYDSPKWNGFSAHVSAAVERDEDDLTRGVSGALRYEEGPFSAMLGVERNSQRDRVAFVGASYQFSQIKLMAGYSHVRLNRQGEIFGADWANWAAASNPTTKRSALTLSGVYTVGASSFKLGVGRDFQGATDGFNYIASTFAKAGTHYSGPITQVSLGYSYALSKRTSLFADLSRAQWKFTDDQGRRSAMGYAVGMTHSF</sequence>
<keyword evidence="9" id="KW-0472">Membrane</keyword>
<dbReference type="EMBL" id="JAQIPB010000002">
    <property type="protein sequence ID" value="MDA7415768.1"/>
    <property type="molecule type" value="Genomic_DNA"/>
</dbReference>
<dbReference type="InterPro" id="IPR033900">
    <property type="entry name" value="Gram_neg_porin_domain"/>
</dbReference>
<keyword evidence="6 11" id="KW-0732">Signal</keyword>
<comment type="subcellular location">
    <subcellularLocation>
        <location evidence="1">Cell outer membrane</location>
        <topology evidence="1">Multi-pass membrane protein</topology>
    </subcellularLocation>
</comment>
<dbReference type="PANTHER" id="PTHR34501:SF9">
    <property type="entry name" value="MAJOR OUTER MEMBRANE PROTEIN P.IA"/>
    <property type="match status" value="1"/>
</dbReference>
<reference evidence="13" key="1">
    <citation type="submission" date="2023-01" db="EMBL/GenBank/DDBJ databases">
        <title>Xenophilus mangrovi sp. nov., isolated from soil of Mangrove nature reserve.</title>
        <authorList>
            <person name="Xu S."/>
            <person name="Liu Z."/>
            <person name="Xu Y."/>
        </authorList>
    </citation>
    <scope>NUCLEOTIDE SEQUENCE</scope>
    <source>
        <strain evidence="13">YW8</strain>
    </source>
</reference>
<keyword evidence="7" id="KW-0406">Ion transport</keyword>
<dbReference type="GO" id="GO:0006811">
    <property type="term" value="P:monoatomic ion transport"/>
    <property type="evidence" value="ECO:0007669"/>
    <property type="project" value="UniProtKB-KW"/>
</dbReference>
<evidence type="ECO:0000256" key="11">
    <source>
        <dbReference type="SAM" id="SignalP"/>
    </source>
</evidence>
<dbReference type="Gene3D" id="2.40.160.10">
    <property type="entry name" value="Porin"/>
    <property type="match status" value="1"/>
</dbReference>
<evidence type="ECO:0000256" key="3">
    <source>
        <dbReference type="ARBA" id="ARBA00022448"/>
    </source>
</evidence>
<dbReference type="GO" id="GO:0046930">
    <property type="term" value="C:pore complex"/>
    <property type="evidence" value="ECO:0007669"/>
    <property type="project" value="UniProtKB-KW"/>
</dbReference>
<keyword evidence="14" id="KW-1185">Reference proteome</keyword>
<organism evidence="13 14">
    <name type="scientific">Xenophilus arseniciresistens</name>
    <dbReference type="NCBI Taxonomy" id="1283306"/>
    <lineage>
        <taxon>Bacteria</taxon>
        <taxon>Pseudomonadati</taxon>
        <taxon>Pseudomonadota</taxon>
        <taxon>Betaproteobacteria</taxon>
        <taxon>Burkholderiales</taxon>
        <taxon>Comamonadaceae</taxon>
        <taxon>Xenophilus</taxon>
    </lineage>
</organism>
<dbReference type="InterPro" id="IPR050298">
    <property type="entry name" value="Gram-neg_bact_OMP"/>
</dbReference>
<gene>
    <name evidence="13" type="ORF">PGB34_05270</name>
</gene>
<evidence type="ECO:0000256" key="5">
    <source>
        <dbReference type="ARBA" id="ARBA00022692"/>
    </source>
</evidence>
<evidence type="ECO:0000313" key="13">
    <source>
        <dbReference type="EMBL" id="MDA7415768.1"/>
    </source>
</evidence>
<name>A0AAE3N727_9BURK</name>
<evidence type="ECO:0000256" key="1">
    <source>
        <dbReference type="ARBA" id="ARBA00004571"/>
    </source>
</evidence>
<dbReference type="Proteomes" id="UP001212602">
    <property type="component" value="Unassembled WGS sequence"/>
</dbReference>
<evidence type="ECO:0000256" key="7">
    <source>
        <dbReference type="ARBA" id="ARBA00023065"/>
    </source>
</evidence>
<feature type="chain" id="PRO_5042006485" evidence="11">
    <location>
        <begin position="40"/>
        <end position="377"/>
    </location>
</feature>
<keyword evidence="5" id="KW-0812">Transmembrane</keyword>
<evidence type="ECO:0000259" key="12">
    <source>
        <dbReference type="Pfam" id="PF13609"/>
    </source>
</evidence>
<accession>A0AAE3N727</accession>
<dbReference type="SUPFAM" id="SSF56935">
    <property type="entry name" value="Porins"/>
    <property type="match status" value="1"/>
</dbReference>
<evidence type="ECO:0000256" key="9">
    <source>
        <dbReference type="ARBA" id="ARBA00023136"/>
    </source>
</evidence>
<dbReference type="GO" id="GO:0009279">
    <property type="term" value="C:cell outer membrane"/>
    <property type="evidence" value="ECO:0007669"/>
    <property type="project" value="UniProtKB-SubCell"/>
</dbReference>
<evidence type="ECO:0000256" key="6">
    <source>
        <dbReference type="ARBA" id="ARBA00022729"/>
    </source>
</evidence>
<dbReference type="AlphaFoldDB" id="A0AAE3N727"/>
<keyword evidence="3" id="KW-0813">Transport</keyword>
<keyword evidence="8" id="KW-0626">Porin</keyword>
<comment type="subunit">
    <text evidence="2">Homotrimer.</text>
</comment>